<accession>A0AAN7KAR1</accession>
<sequence>MIIDHILCLHGYQSLLIITSSGSSVDVPSIREPFLEMVPMMVVEDVENAWHASRVTLFKMDGGAFNGLCMLLHRNQQKIHLISPRRGGTWSSFKFVFNYDRQSLHFVYNTP</sequence>
<evidence type="ECO:0000313" key="1">
    <source>
        <dbReference type="EMBL" id="KAK4759625.1"/>
    </source>
</evidence>
<dbReference type="AlphaFoldDB" id="A0AAN7KAR1"/>
<protein>
    <submittedName>
        <fullName evidence="1">Uncharacterized protein</fullName>
    </submittedName>
</protein>
<reference evidence="1 2" key="1">
    <citation type="journal article" date="2023" name="Hortic Res">
        <title>Pangenome of water caltrop reveals structural variations and asymmetric subgenome divergence after allopolyploidization.</title>
        <authorList>
            <person name="Zhang X."/>
            <person name="Chen Y."/>
            <person name="Wang L."/>
            <person name="Yuan Y."/>
            <person name="Fang M."/>
            <person name="Shi L."/>
            <person name="Lu R."/>
            <person name="Comes H.P."/>
            <person name="Ma Y."/>
            <person name="Chen Y."/>
            <person name="Huang G."/>
            <person name="Zhou Y."/>
            <person name="Zheng Z."/>
            <person name="Qiu Y."/>
        </authorList>
    </citation>
    <scope>NUCLEOTIDE SEQUENCE [LARGE SCALE GENOMIC DNA]</scope>
    <source>
        <tissue evidence="1">Roots</tissue>
    </source>
</reference>
<gene>
    <name evidence="1" type="ORF">SAY87_022756</name>
</gene>
<name>A0AAN7KAR1_9MYRT</name>
<dbReference type="Proteomes" id="UP001345219">
    <property type="component" value="Chromosome 17"/>
</dbReference>
<comment type="caution">
    <text evidence="1">The sequence shown here is derived from an EMBL/GenBank/DDBJ whole genome shotgun (WGS) entry which is preliminary data.</text>
</comment>
<keyword evidence="2" id="KW-1185">Reference proteome</keyword>
<proteinExistence type="predicted"/>
<evidence type="ECO:0000313" key="2">
    <source>
        <dbReference type="Proteomes" id="UP001345219"/>
    </source>
</evidence>
<organism evidence="1 2">
    <name type="scientific">Trapa incisa</name>
    <dbReference type="NCBI Taxonomy" id="236973"/>
    <lineage>
        <taxon>Eukaryota</taxon>
        <taxon>Viridiplantae</taxon>
        <taxon>Streptophyta</taxon>
        <taxon>Embryophyta</taxon>
        <taxon>Tracheophyta</taxon>
        <taxon>Spermatophyta</taxon>
        <taxon>Magnoliopsida</taxon>
        <taxon>eudicotyledons</taxon>
        <taxon>Gunneridae</taxon>
        <taxon>Pentapetalae</taxon>
        <taxon>rosids</taxon>
        <taxon>malvids</taxon>
        <taxon>Myrtales</taxon>
        <taxon>Lythraceae</taxon>
        <taxon>Trapa</taxon>
    </lineage>
</organism>
<dbReference type="EMBL" id="JAXIOK010000011">
    <property type="protein sequence ID" value="KAK4759625.1"/>
    <property type="molecule type" value="Genomic_DNA"/>
</dbReference>